<gene>
    <name evidence="1" type="ORF">SAMN04488102_11132</name>
</gene>
<keyword evidence="2" id="KW-1185">Reference proteome</keyword>
<evidence type="ECO:0000313" key="2">
    <source>
        <dbReference type="Proteomes" id="UP000199612"/>
    </source>
</evidence>
<dbReference type="AlphaFoldDB" id="A0A1I1KHW0"/>
<organism evidence="1 2">
    <name type="scientific">Alkalibacterium subtropicum</name>
    <dbReference type="NCBI Taxonomy" id="753702"/>
    <lineage>
        <taxon>Bacteria</taxon>
        <taxon>Bacillati</taxon>
        <taxon>Bacillota</taxon>
        <taxon>Bacilli</taxon>
        <taxon>Lactobacillales</taxon>
        <taxon>Carnobacteriaceae</taxon>
        <taxon>Alkalibacterium</taxon>
    </lineage>
</organism>
<dbReference type="OrthoDB" id="2155584at2"/>
<dbReference type="GO" id="GO:0030420">
    <property type="term" value="P:establishment of competence for transformation"/>
    <property type="evidence" value="ECO:0007669"/>
    <property type="project" value="InterPro"/>
</dbReference>
<protein>
    <submittedName>
        <fullName evidence="1">ComK protein</fullName>
    </submittedName>
</protein>
<name>A0A1I1KHW0_9LACT</name>
<dbReference type="Proteomes" id="UP000199612">
    <property type="component" value="Unassembled WGS sequence"/>
</dbReference>
<reference evidence="2" key="1">
    <citation type="submission" date="2016-10" db="EMBL/GenBank/DDBJ databases">
        <authorList>
            <person name="Varghese N."/>
            <person name="Submissions S."/>
        </authorList>
    </citation>
    <scope>NUCLEOTIDE SEQUENCE [LARGE SCALE GENOMIC DNA]</scope>
    <source>
        <strain evidence="2">DSM 23664</strain>
    </source>
</reference>
<proteinExistence type="predicted"/>
<dbReference type="EMBL" id="FOLT01000011">
    <property type="protein sequence ID" value="SFC57713.1"/>
    <property type="molecule type" value="Genomic_DNA"/>
</dbReference>
<accession>A0A1I1KHW0</accession>
<dbReference type="RefSeq" id="WP_091530985.1">
    <property type="nucleotide sequence ID" value="NZ_FOLT01000011.1"/>
</dbReference>
<sequence>MVQFSKDEPIHIYRDLTSFYTNSLLHDESPPYVIHSNLYQSKRTLEINAETLSRSLNEAIEQQHLLISRHSFYIYDLSSYPDCEYNTLVFQLSGEILKSKETTSKIMKRYFDYCRVDYGFVKQFGKTLGINQRCPYVVGETMFVPVKGTAKNHSSWIAFHHVLYYEEQVASQLTCLKIRQLHELTLPFPRKKVDDMFMKTSRLYHTTKALSRDLQNMFAPFYEESRYEDLNIVKKELTSVTAGHPPLSLVKIFDYMSLHRANDMLQTVLGEDNPYLDEIKARFPYSLLFK</sequence>
<evidence type="ECO:0000313" key="1">
    <source>
        <dbReference type="EMBL" id="SFC57713.1"/>
    </source>
</evidence>